<dbReference type="STRING" id="205917.A0A4Y9ZEJ5"/>
<comment type="caution">
    <text evidence="8">The sequence shown here is derived from an EMBL/GenBank/DDBJ whole genome shotgun (WGS) entry which is preliminary data.</text>
</comment>
<dbReference type="FunFam" id="2.130.10.10:FF:000020">
    <property type="entry name" value="Guanine nucleotide-binding protein beta subunit"/>
    <property type="match status" value="1"/>
</dbReference>
<evidence type="ECO:0000256" key="1">
    <source>
        <dbReference type="ARBA" id="ARBA00009768"/>
    </source>
</evidence>
<keyword evidence="6" id="KW-0175">Coiled coil</keyword>
<proteinExistence type="inferred from homology"/>
<feature type="repeat" description="WD" evidence="5">
    <location>
        <begin position="58"/>
        <end position="99"/>
    </location>
</feature>
<feature type="coiled-coil region" evidence="6">
    <location>
        <begin position="4"/>
        <end position="31"/>
    </location>
</feature>
<evidence type="ECO:0000256" key="6">
    <source>
        <dbReference type="SAM" id="Coils"/>
    </source>
</evidence>
<reference evidence="8 9" key="1">
    <citation type="submission" date="2019-02" db="EMBL/GenBank/DDBJ databases">
        <title>Genome sequencing of the rare red list fungi Dentipellis fragilis.</title>
        <authorList>
            <person name="Buettner E."/>
            <person name="Kellner H."/>
        </authorList>
    </citation>
    <scope>NUCLEOTIDE SEQUENCE [LARGE SCALE GENOMIC DNA]</scope>
    <source>
        <strain evidence="8 9">DSM 105465</strain>
    </source>
</reference>
<feature type="repeat" description="WD" evidence="5">
    <location>
        <begin position="316"/>
        <end position="346"/>
    </location>
</feature>
<keyword evidence="4" id="KW-0807">Transducer</keyword>
<dbReference type="Proteomes" id="UP000298327">
    <property type="component" value="Unassembled WGS sequence"/>
</dbReference>
<dbReference type="EMBL" id="SEOQ01000035">
    <property type="protein sequence ID" value="TFY71839.1"/>
    <property type="molecule type" value="Genomic_DNA"/>
</dbReference>
<feature type="compositionally biased region" description="Pro residues" evidence="7">
    <location>
        <begin position="548"/>
        <end position="558"/>
    </location>
</feature>
<dbReference type="SUPFAM" id="SSF50978">
    <property type="entry name" value="WD40 repeat-like"/>
    <property type="match status" value="1"/>
</dbReference>
<feature type="coiled-coil region" evidence="6">
    <location>
        <begin position="1093"/>
        <end position="1120"/>
    </location>
</feature>
<evidence type="ECO:0000256" key="7">
    <source>
        <dbReference type="SAM" id="MobiDB-lite"/>
    </source>
</evidence>
<dbReference type="OrthoDB" id="10255630at2759"/>
<dbReference type="InterPro" id="IPR001632">
    <property type="entry name" value="WD40_G-protein_beta-like"/>
</dbReference>
<accession>A0A4Y9ZEJ5</accession>
<sequence length="1342" mass="145842">MSQGGDIQERIAAARREADSLKERIRAKRESSADTSLRAMAAEVDPLPRIVMRPRRALRGHLAKIYAMHWATDKRHLVSASQDGKLIVWDAYTTNKVHAIPLRSSWVMTCAYSPSGNFVACGGLDNICSIYNLHSKEGNSIKGARELSAHSGYLSCCRFINDRQIVTSSGDMTCMLWDIEAGVRVVEFSDHTGDVMSLSLGPNQNVFVSGACDATAKLWDIRSGKATQTFTGHESDINAVQFFPNGDAFATGSDDASCRLFDIRADRELNAYTHDNILCGITSVAFSISGRILFGGYDDWTCNVWDTLKGERVGVLTGHENRVSCLGVSTDGMALCTGSWDSTLKVGVAYLYHDMFLMFWHLLGLGMITSKFSRILHTLLVYAYSYTAPYHIIPRTVCELRSAVALESVVTVYPRSQIRSEILVLSTHGLALLPASHVLLLLFTCLLCFRSAAPDSALKKRQAKKGGASAVSSTGLISPTPSSPLSRAYSPAPSDAHIPDADKADLEDVFGKAPAGEGPLDGSWLASLPRAGSPSVSASPRVPSPSVQSPPPARPSASPPAEDAELRALVQTQQQTISLLVSEKASLSASLERLSDLDSRAQDTDAQLQEERSAGVQLRERVQQLEGEARAGAARVAELSGREKELEDRGREQVRVCASGSGADSWRANGLMMERELQLTKASAEEFRTEVEQYRRRVRELEEQIQSDDRVERLEASLQNVQDRASELEFQLSKLKQTHATLKAERDALDGELRARKESEEAWAAKHATLEGEHAGVNAQLISLTVARDALQQEKAQLQAQAEEHHKTIDSLQAAASQALSESTAAARQLQTVQSELRQAVQRAEEAERIQADLQAEGTSLMRSLDEMRPKIVELTDEKLELTEKISTLTQARRDAESIVAHLEGSLAELQEHKEAADTALLDAEHQREAEREEAQENIAELQRGLAELQAELEGAQAAVRDLEVERAAQHQLAARQVDELERQGAAMQVLKEELAGVRHELEERRLADVEGQDFLERARVDIEVLRAEVAGKDEELEELHAELDLHASAPADADGALASPALDREMMSSLRQNHALELSAAQSQIRALQTSVFAADARAHALQKQVAALEDQLHAATATTTTAAAANAHGHGHGHRSTPPRPFSPEGPSRPSSRARNNGSDDLRRASFTRKTSGAGAPPLLPSQVAPFGNLSPETRHKRKVSLSMLKARIDSERGGLASSRPASRAISPAGEEPHHGALALALALAWTYAEHRECGRVPAHAVPGRGACVLVPCVSRGPGYSVTIACFVSCYVIVCYLTPLSTFTTTTTRVNLLTSTTALLHLLTVTYSGRCSGCYSDAKI</sequence>
<dbReference type="PRINTS" id="PR00320">
    <property type="entry name" value="GPROTEINBRPT"/>
</dbReference>
<feature type="region of interest" description="Disordered" evidence="7">
    <location>
        <begin position="1122"/>
        <end position="1201"/>
    </location>
</feature>
<dbReference type="PROSITE" id="PS50082">
    <property type="entry name" value="WD_REPEATS_2"/>
    <property type="match status" value="5"/>
</dbReference>
<evidence type="ECO:0000313" key="8">
    <source>
        <dbReference type="EMBL" id="TFY71839.1"/>
    </source>
</evidence>
<dbReference type="InterPro" id="IPR015943">
    <property type="entry name" value="WD40/YVTN_repeat-like_dom_sf"/>
</dbReference>
<dbReference type="PANTHER" id="PTHR19850">
    <property type="entry name" value="GUANINE NUCLEOTIDE-BINDING PROTEIN BETA G PROTEIN BETA"/>
    <property type="match status" value="1"/>
</dbReference>
<feature type="region of interest" description="Disordered" evidence="7">
    <location>
        <begin position="469"/>
        <end position="500"/>
    </location>
</feature>
<feature type="coiled-coil region" evidence="6">
    <location>
        <begin position="781"/>
        <end position="966"/>
    </location>
</feature>
<feature type="repeat" description="WD" evidence="5">
    <location>
        <begin position="188"/>
        <end position="229"/>
    </location>
</feature>
<dbReference type="InterPro" id="IPR001680">
    <property type="entry name" value="WD40_rpt"/>
</dbReference>
<dbReference type="GO" id="GO:0007165">
    <property type="term" value="P:signal transduction"/>
    <property type="evidence" value="ECO:0007669"/>
    <property type="project" value="UniProtKB-KW"/>
</dbReference>
<feature type="repeat" description="WD" evidence="5">
    <location>
        <begin position="230"/>
        <end position="271"/>
    </location>
</feature>
<dbReference type="Pfam" id="PF25391">
    <property type="entry name" value="WD40_Gbeta"/>
    <property type="match status" value="1"/>
</dbReference>
<feature type="compositionally biased region" description="Polar residues" evidence="7">
    <location>
        <begin position="470"/>
        <end position="485"/>
    </location>
</feature>
<evidence type="ECO:0000256" key="2">
    <source>
        <dbReference type="ARBA" id="ARBA00022574"/>
    </source>
</evidence>
<dbReference type="CDD" id="cd00200">
    <property type="entry name" value="WD40"/>
    <property type="match status" value="1"/>
</dbReference>
<keyword evidence="2 5" id="KW-0853">WD repeat</keyword>
<feature type="region of interest" description="Disordered" evidence="7">
    <location>
        <begin position="521"/>
        <end position="563"/>
    </location>
</feature>
<feature type="compositionally biased region" description="Low complexity" evidence="7">
    <location>
        <begin position="529"/>
        <end position="547"/>
    </location>
</feature>
<dbReference type="InterPro" id="IPR016346">
    <property type="entry name" value="G-protein_beta_1-5"/>
</dbReference>
<gene>
    <name evidence="8" type="ORF">EVG20_g1165</name>
</gene>
<organism evidence="8 9">
    <name type="scientific">Dentipellis fragilis</name>
    <dbReference type="NCBI Taxonomy" id="205917"/>
    <lineage>
        <taxon>Eukaryota</taxon>
        <taxon>Fungi</taxon>
        <taxon>Dikarya</taxon>
        <taxon>Basidiomycota</taxon>
        <taxon>Agaricomycotina</taxon>
        <taxon>Agaricomycetes</taxon>
        <taxon>Russulales</taxon>
        <taxon>Hericiaceae</taxon>
        <taxon>Dentipellis</taxon>
    </lineage>
</organism>
<comment type="similarity">
    <text evidence="1">Belongs to the WD repeat G protein beta family.</text>
</comment>
<keyword evidence="3" id="KW-0677">Repeat</keyword>
<name>A0A4Y9ZEJ5_9AGAM</name>
<evidence type="ECO:0000256" key="5">
    <source>
        <dbReference type="PROSITE-ProRule" id="PRU00221"/>
    </source>
</evidence>
<dbReference type="PRINTS" id="PR00319">
    <property type="entry name" value="GPROTEINB"/>
</dbReference>
<dbReference type="SUPFAM" id="SSF57997">
    <property type="entry name" value="Tropomyosin"/>
    <property type="match status" value="1"/>
</dbReference>
<dbReference type="InterPro" id="IPR036322">
    <property type="entry name" value="WD40_repeat_dom_sf"/>
</dbReference>
<dbReference type="Gene3D" id="2.130.10.10">
    <property type="entry name" value="YVTN repeat-like/Quinoprotein amine dehydrogenase"/>
    <property type="match status" value="1"/>
</dbReference>
<feature type="repeat" description="WD" evidence="5">
    <location>
        <begin position="147"/>
        <end position="187"/>
    </location>
</feature>
<keyword evidence="9" id="KW-1185">Reference proteome</keyword>
<protein>
    <submittedName>
        <fullName evidence="8">Uncharacterized protein</fullName>
    </submittedName>
</protein>
<evidence type="ECO:0000313" key="9">
    <source>
        <dbReference type="Proteomes" id="UP000298327"/>
    </source>
</evidence>
<feature type="coiled-coil region" evidence="6">
    <location>
        <begin position="677"/>
        <end position="752"/>
    </location>
</feature>
<evidence type="ECO:0000256" key="4">
    <source>
        <dbReference type="ARBA" id="ARBA00023224"/>
    </source>
</evidence>
<feature type="coiled-coil region" evidence="6">
    <location>
        <begin position="1016"/>
        <end position="1043"/>
    </location>
</feature>
<dbReference type="InterPro" id="IPR020472">
    <property type="entry name" value="WD40_PAC1"/>
</dbReference>
<evidence type="ECO:0000256" key="3">
    <source>
        <dbReference type="ARBA" id="ARBA00022737"/>
    </source>
</evidence>
<dbReference type="SMART" id="SM00320">
    <property type="entry name" value="WD40"/>
    <property type="match status" value="7"/>
</dbReference>
<dbReference type="PROSITE" id="PS50294">
    <property type="entry name" value="WD_REPEATS_REGION"/>
    <property type="match status" value="3"/>
</dbReference>